<evidence type="ECO:0000256" key="5">
    <source>
        <dbReference type="ARBA" id="ARBA00022605"/>
    </source>
</evidence>
<keyword evidence="2 11" id="KW-0813">Transport</keyword>
<dbReference type="InterPro" id="IPR022985">
    <property type="entry name" value="Sulfate_CysZ"/>
</dbReference>
<evidence type="ECO:0000313" key="13">
    <source>
        <dbReference type="Proteomes" id="UP000244948"/>
    </source>
</evidence>
<comment type="similarity">
    <text evidence="11">Belongs to the CysZ family.</text>
</comment>
<keyword evidence="10 11" id="KW-0198">Cysteine biosynthesis</keyword>
<evidence type="ECO:0000256" key="4">
    <source>
        <dbReference type="ARBA" id="ARBA00022519"/>
    </source>
</evidence>
<dbReference type="GO" id="GO:0019344">
    <property type="term" value="P:cysteine biosynthetic process"/>
    <property type="evidence" value="ECO:0007669"/>
    <property type="project" value="UniProtKB-UniRule"/>
</dbReference>
<dbReference type="EMBL" id="QEWR01000002">
    <property type="protein sequence ID" value="PWD84397.1"/>
    <property type="molecule type" value="Genomic_DNA"/>
</dbReference>
<dbReference type="InterPro" id="IPR059112">
    <property type="entry name" value="CysZ/EI24"/>
</dbReference>
<keyword evidence="13" id="KW-1185">Reference proteome</keyword>
<evidence type="ECO:0000256" key="3">
    <source>
        <dbReference type="ARBA" id="ARBA00022475"/>
    </source>
</evidence>
<feature type="transmembrane region" description="Helical" evidence="11">
    <location>
        <begin position="214"/>
        <end position="247"/>
    </location>
</feature>
<dbReference type="PANTHER" id="PTHR37468:SF1">
    <property type="entry name" value="SULFATE TRANSPORTER CYSZ"/>
    <property type="match status" value="1"/>
</dbReference>
<keyword evidence="5 11" id="KW-0028">Amino-acid biosynthesis</keyword>
<evidence type="ECO:0000313" key="12">
    <source>
        <dbReference type="EMBL" id="PWD84397.1"/>
    </source>
</evidence>
<keyword evidence="6 11" id="KW-0812">Transmembrane</keyword>
<keyword evidence="7 11" id="KW-1133">Transmembrane helix</keyword>
<comment type="subcellular location">
    <subcellularLocation>
        <location evidence="11">Cell inner membrane</location>
        <topology evidence="11">Multi-pass membrane protein</topology>
    </subcellularLocation>
    <subcellularLocation>
        <location evidence="1">Membrane</location>
        <topology evidence="1">Multi-pass membrane protein</topology>
    </subcellularLocation>
</comment>
<evidence type="ECO:0000256" key="8">
    <source>
        <dbReference type="ARBA" id="ARBA00023032"/>
    </source>
</evidence>
<sequence>MSQKEINRNRRDRSRKTGFHYFLEGFSIMMQPGLKRFVFLPIVVNIFILGGAFIWLYFQIDGWIAAILDYLPNWLHWLHFILWPLILFSIVLVFGYFFSTVANIIASPFNSLLAEKVEEERSGVPAVDLSWAAFAKDIPRMIHRELVRLGYYLPRALLILVLSFIPVINIAAPVLWFVFASWMMVIQYCDYAFDNHKISFPDMKNRLGKDRLFNLPFGALVSLLTMIPIINLFIMPAAVCGATAMWVDRYRADYC</sequence>
<evidence type="ECO:0000256" key="10">
    <source>
        <dbReference type="ARBA" id="ARBA00023192"/>
    </source>
</evidence>
<comment type="caution">
    <text evidence="12">The sequence shown here is derived from an EMBL/GenBank/DDBJ whole genome shotgun (WGS) entry which is preliminary data.</text>
</comment>
<dbReference type="InterPro" id="IPR050480">
    <property type="entry name" value="CysZ-like"/>
</dbReference>
<evidence type="ECO:0000256" key="6">
    <source>
        <dbReference type="ARBA" id="ARBA00022692"/>
    </source>
</evidence>
<dbReference type="Pfam" id="PF07264">
    <property type="entry name" value="EI24"/>
    <property type="match status" value="1"/>
</dbReference>
<dbReference type="GO" id="GO:0009675">
    <property type="term" value="F:high-affinity sulfate:proton symporter activity"/>
    <property type="evidence" value="ECO:0007669"/>
    <property type="project" value="TreeGrafter"/>
</dbReference>
<dbReference type="Proteomes" id="UP000244948">
    <property type="component" value="Unassembled WGS sequence"/>
</dbReference>
<dbReference type="AlphaFoldDB" id="A0A2U2AMM5"/>
<keyword evidence="3 11" id="KW-1003">Cell membrane</keyword>
<protein>
    <recommendedName>
        <fullName evidence="11">Sulfate transporter CysZ</fullName>
    </recommendedName>
</protein>
<evidence type="ECO:0000256" key="7">
    <source>
        <dbReference type="ARBA" id="ARBA00022989"/>
    </source>
</evidence>
<dbReference type="HAMAP" id="MF_00468">
    <property type="entry name" value="CysZ"/>
    <property type="match status" value="1"/>
</dbReference>
<dbReference type="RefSeq" id="WP_109235583.1">
    <property type="nucleotide sequence ID" value="NZ_BMXZ01000001.1"/>
</dbReference>
<gene>
    <name evidence="11" type="primary">cysZ</name>
    <name evidence="12" type="ORF">DC082_02310</name>
</gene>
<dbReference type="GO" id="GO:0000103">
    <property type="term" value="P:sulfate assimilation"/>
    <property type="evidence" value="ECO:0007669"/>
    <property type="project" value="InterPro"/>
</dbReference>
<proteinExistence type="inferred from homology"/>
<evidence type="ECO:0000256" key="2">
    <source>
        <dbReference type="ARBA" id="ARBA00022448"/>
    </source>
</evidence>
<comment type="function">
    <text evidence="11">High affinity, high specificity proton-dependent sulfate transporter, which mediates sulfate uptake. Provides the sulfur source for the cysteine synthesis pathway.</text>
</comment>
<keyword evidence="4 11" id="KW-0997">Cell inner membrane</keyword>
<feature type="transmembrane region" description="Helical" evidence="11">
    <location>
        <begin position="37"/>
        <end position="60"/>
    </location>
</feature>
<reference evidence="12 13" key="1">
    <citation type="journal article" date="2018" name="Genome Announc.">
        <title>Ignatzschineria cameli sp. nov., isolated from necrotic foot tissue of dromedaries (Camelus dromedarius) and associated maggots (Wohlfahrtia species) in Dubai.</title>
        <authorList>
            <person name="Tsang C.C."/>
            <person name="Tang J.Y."/>
            <person name="Fong J.Y."/>
            <person name="Kinne J."/>
            <person name="Lee H.H."/>
            <person name="Joseph M."/>
            <person name="Jose S."/>
            <person name="Schuster R.K."/>
            <person name="Tang Y."/>
            <person name="Sivakumar S."/>
            <person name="Chen J.H."/>
            <person name="Teng J.L."/>
            <person name="Lau S.K."/>
            <person name="Wernery U."/>
            <person name="Woo P.C."/>
        </authorList>
    </citation>
    <scope>NUCLEOTIDE SEQUENCE [LARGE SCALE GENOMIC DNA]</scope>
    <source>
        <strain evidence="12 13">KCTC 22643</strain>
    </source>
</reference>
<evidence type="ECO:0000256" key="9">
    <source>
        <dbReference type="ARBA" id="ARBA00023136"/>
    </source>
</evidence>
<evidence type="ECO:0000256" key="11">
    <source>
        <dbReference type="HAMAP-Rule" id="MF_00468"/>
    </source>
</evidence>
<name>A0A2U2AMM5_9GAMM</name>
<evidence type="ECO:0000256" key="1">
    <source>
        <dbReference type="ARBA" id="ARBA00004141"/>
    </source>
</evidence>
<feature type="transmembrane region" description="Helical" evidence="11">
    <location>
        <begin position="149"/>
        <end position="168"/>
    </location>
</feature>
<keyword evidence="8 11" id="KW-0764">Sulfate transport</keyword>
<organism evidence="12 13">
    <name type="scientific">Ignatzschineria indica</name>
    <dbReference type="NCBI Taxonomy" id="472583"/>
    <lineage>
        <taxon>Bacteria</taxon>
        <taxon>Pseudomonadati</taxon>
        <taxon>Pseudomonadota</taxon>
        <taxon>Gammaproteobacteria</taxon>
        <taxon>Cardiobacteriales</taxon>
        <taxon>Ignatzschineriaceae</taxon>
        <taxon>Ignatzschineria</taxon>
    </lineage>
</organism>
<feature type="transmembrane region" description="Helical" evidence="11">
    <location>
        <begin position="80"/>
        <end position="106"/>
    </location>
</feature>
<keyword evidence="9 11" id="KW-0472">Membrane</keyword>
<accession>A0A2U2AMM5</accession>
<dbReference type="PANTHER" id="PTHR37468">
    <property type="entry name" value="SULFATE TRANSPORTER CYSZ"/>
    <property type="match status" value="1"/>
</dbReference>
<dbReference type="GO" id="GO:0005886">
    <property type="term" value="C:plasma membrane"/>
    <property type="evidence" value="ECO:0007669"/>
    <property type="project" value="UniProtKB-SubCell"/>
</dbReference>
<dbReference type="NCBIfam" id="NF003433">
    <property type="entry name" value="PRK04949.1"/>
    <property type="match status" value="1"/>
</dbReference>